<dbReference type="PROSITE" id="PS50873">
    <property type="entry name" value="PEROXIDASE_4"/>
    <property type="match status" value="1"/>
</dbReference>
<name>A0AAV6J5L3_9ERIC</name>
<sequence>MGDNTTAALVNIYSKFPLLFAKEFGASMVKLSTVGVLTGQDGQIRKNCRVVN</sequence>
<gene>
    <name evidence="2" type="ORF">RHGRI_023437</name>
</gene>
<evidence type="ECO:0000313" key="3">
    <source>
        <dbReference type="Proteomes" id="UP000823749"/>
    </source>
</evidence>
<evidence type="ECO:0000259" key="1">
    <source>
        <dbReference type="PROSITE" id="PS50873"/>
    </source>
</evidence>
<dbReference type="EMBL" id="JACTNZ010000008">
    <property type="protein sequence ID" value="KAG5535672.1"/>
    <property type="molecule type" value="Genomic_DNA"/>
</dbReference>
<keyword evidence="3" id="KW-1185">Reference proteome</keyword>
<organism evidence="2 3">
    <name type="scientific">Rhododendron griersonianum</name>
    <dbReference type="NCBI Taxonomy" id="479676"/>
    <lineage>
        <taxon>Eukaryota</taxon>
        <taxon>Viridiplantae</taxon>
        <taxon>Streptophyta</taxon>
        <taxon>Embryophyta</taxon>
        <taxon>Tracheophyta</taxon>
        <taxon>Spermatophyta</taxon>
        <taxon>Magnoliopsida</taxon>
        <taxon>eudicotyledons</taxon>
        <taxon>Gunneridae</taxon>
        <taxon>Pentapetalae</taxon>
        <taxon>asterids</taxon>
        <taxon>Ericales</taxon>
        <taxon>Ericaceae</taxon>
        <taxon>Ericoideae</taxon>
        <taxon>Rhodoreae</taxon>
        <taxon>Rhododendron</taxon>
    </lineage>
</organism>
<dbReference type="SUPFAM" id="SSF48113">
    <property type="entry name" value="Heme-dependent peroxidases"/>
    <property type="match status" value="1"/>
</dbReference>
<feature type="domain" description="Plant heme peroxidase family profile" evidence="1">
    <location>
        <begin position="1"/>
        <end position="52"/>
    </location>
</feature>
<comment type="caution">
    <text evidence="2">The sequence shown here is derived from an EMBL/GenBank/DDBJ whole genome shotgun (WGS) entry which is preliminary data.</text>
</comment>
<dbReference type="Gene3D" id="1.10.520.10">
    <property type="match status" value="1"/>
</dbReference>
<proteinExistence type="predicted"/>
<dbReference type="GO" id="GO:0020037">
    <property type="term" value="F:heme binding"/>
    <property type="evidence" value="ECO:0007669"/>
    <property type="project" value="InterPro"/>
</dbReference>
<reference evidence="2" key="1">
    <citation type="submission" date="2020-08" db="EMBL/GenBank/DDBJ databases">
        <title>Plant Genome Project.</title>
        <authorList>
            <person name="Zhang R.-G."/>
        </authorList>
    </citation>
    <scope>NUCLEOTIDE SEQUENCE</scope>
    <source>
        <strain evidence="2">WSP0</strain>
        <tissue evidence="2">Leaf</tissue>
    </source>
</reference>
<dbReference type="GO" id="GO:0004601">
    <property type="term" value="F:peroxidase activity"/>
    <property type="evidence" value="ECO:0007669"/>
    <property type="project" value="InterPro"/>
</dbReference>
<dbReference type="InterPro" id="IPR010255">
    <property type="entry name" value="Haem_peroxidase_sf"/>
</dbReference>
<dbReference type="Proteomes" id="UP000823749">
    <property type="component" value="Chromosome 8"/>
</dbReference>
<accession>A0AAV6J5L3</accession>
<dbReference type="Gene3D" id="1.10.420.10">
    <property type="entry name" value="Peroxidase, domain 2"/>
    <property type="match status" value="1"/>
</dbReference>
<evidence type="ECO:0000313" key="2">
    <source>
        <dbReference type="EMBL" id="KAG5535672.1"/>
    </source>
</evidence>
<dbReference type="InterPro" id="IPR002016">
    <property type="entry name" value="Haem_peroxidase"/>
</dbReference>
<protein>
    <recommendedName>
        <fullName evidence="1">Plant heme peroxidase family profile domain-containing protein</fullName>
    </recommendedName>
</protein>
<dbReference type="GO" id="GO:0006979">
    <property type="term" value="P:response to oxidative stress"/>
    <property type="evidence" value="ECO:0007669"/>
    <property type="project" value="InterPro"/>
</dbReference>
<dbReference type="AlphaFoldDB" id="A0AAV6J5L3"/>